<dbReference type="InterPro" id="IPR015813">
    <property type="entry name" value="Pyrv/PenolPyrv_kinase-like_dom"/>
</dbReference>
<organism evidence="5 6">
    <name type="scientific">Actinacidiphila yanglinensis</name>
    <dbReference type="NCBI Taxonomy" id="310779"/>
    <lineage>
        <taxon>Bacteria</taxon>
        <taxon>Bacillati</taxon>
        <taxon>Actinomycetota</taxon>
        <taxon>Actinomycetes</taxon>
        <taxon>Kitasatosporales</taxon>
        <taxon>Streptomycetaceae</taxon>
        <taxon>Actinacidiphila</taxon>
    </lineage>
</organism>
<evidence type="ECO:0000256" key="2">
    <source>
        <dbReference type="ARBA" id="ARBA00051150"/>
    </source>
</evidence>
<name>A0A1H6C671_9ACTN</name>
<reference evidence="5 6" key="1">
    <citation type="submission" date="2016-10" db="EMBL/GenBank/DDBJ databases">
        <authorList>
            <person name="de Groot N.N."/>
        </authorList>
    </citation>
    <scope>NUCLEOTIDE SEQUENCE [LARGE SCALE GENOMIC DNA]</scope>
    <source>
        <strain evidence="5 6">CGMCC 4.2023</strain>
    </source>
</reference>
<gene>
    <name evidence="5" type="ORF">SAMN05216223_10895</name>
</gene>
<accession>A0A1H6C671</accession>
<dbReference type="Proteomes" id="UP000236754">
    <property type="component" value="Unassembled WGS sequence"/>
</dbReference>
<evidence type="ECO:0000256" key="1">
    <source>
        <dbReference type="ARBA" id="ARBA00009282"/>
    </source>
</evidence>
<evidence type="ECO:0000313" key="6">
    <source>
        <dbReference type="Proteomes" id="UP000236754"/>
    </source>
</evidence>
<dbReference type="GO" id="GO:0046421">
    <property type="term" value="F:methylisocitrate lyase activity"/>
    <property type="evidence" value="ECO:0007669"/>
    <property type="project" value="UniProtKB-ARBA"/>
</dbReference>
<comment type="function">
    <text evidence="3">Involved in the methylcitric acid cycle. Catalyzes the cleavage of 2-methylisocitrate to yield pyruvate and succinate.</text>
</comment>
<sequence length="297" mass="31325">MSDLLNTGPSGPRRLRELLAGDDPVPAAGAYDALSARLVEQAGFPAVYMTGFGASASLIGRPDVGLLTMTEMAGAARRIVSAVGVPVVADADTGYGNALNVVRTVQEYEAAGVAALHLEDQQAPKRCGHLDGKSVVPAAEMAGKIEAAVAARRDPDLVIIARTDARAVEGFDAALERARRYRDCGADLLFVEALRSEEEIEATARALPDVPLLFNWVESGRTPPMGMERLRELGYRMVIFPVSALLAATRAVQDTLSGIVRDGTPPAGTAADRGLPGFFDTIGLPDVLATGSRYDHD</sequence>
<protein>
    <recommendedName>
        <fullName evidence="4">2-methylisocitrate lyase</fullName>
    </recommendedName>
</protein>
<dbReference type="PROSITE" id="PS00161">
    <property type="entry name" value="ISOCITRATE_LYASE"/>
    <property type="match status" value="1"/>
</dbReference>
<dbReference type="PANTHER" id="PTHR42905">
    <property type="entry name" value="PHOSPHOENOLPYRUVATE CARBOXYLASE"/>
    <property type="match status" value="1"/>
</dbReference>
<dbReference type="RefSeq" id="WP_103887208.1">
    <property type="nucleotide sequence ID" value="NZ_FNVU01000008.1"/>
</dbReference>
<evidence type="ECO:0000256" key="4">
    <source>
        <dbReference type="ARBA" id="ARBA00073849"/>
    </source>
</evidence>
<evidence type="ECO:0000256" key="3">
    <source>
        <dbReference type="ARBA" id="ARBA00058526"/>
    </source>
</evidence>
<evidence type="ECO:0000313" key="5">
    <source>
        <dbReference type="EMBL" id="SEG68454.1"/>
    </source>
</evidence>
<dbReference type="PANTHER" id="PTHR42905:SF5">
    <property type="entry name" value="CARBOXYVINYL-CARBOXYPHOSPHONATE PHOSPHORYLMUTASE, CHLOROPLASTIC"/>
    <property type="match status" value="1"/>
</dbReference>
<dbReference type="EMBL" id="FNVU01000008">
    <property type="protein sequence ID" value="SEG68454.1"/>
    <property type="molecule type" value="Genomic_DNA"/>
</dbReference>
<keyword evidence="5" id="KW-0456">Lyase</keyword>
<dbReference type="FunFam" id="3.20.20.60:FF:000009">
    <property type="entry name" value="2-methylisocitrate lyase"/>
    <property type="match status" value="1"/>
</dbReference>
<dbReference type="CDD" id="cd00377">
    <property type="entry name" value="ICL_PEPM"/>
    <property type="match status" value="1"/>
</dbReference>
<comment type="catalytic activity">
    <reaction evidence="2">
        <text>3-hydroxybutane-1,2,3-tricarboxylate = pyruvate + succinate</text>
        <dbReference type="Rhea" id="RHEA:57504"/>
        <dbReference type="ChEBI" id="CHEBI:15361"/>
        <dbReference type="ChEBI" id="CHEBI:30031"/>
        <dbReference type="ChEBI" id="CHEBI:141790"/>
    </reaction>
</comment>
<dbReference type="OrthoDB" id="9771433at2"/>
<dbReference type="Pfam" id="PF13714">
    <property type="entry name" value="PEP_mutase"/>
    <property type="match status" value="1"/>
</dbReference>
<keyword evidence="6" id="KW-1185">Reference proteome</keyword>
<dbReference type="InterPro" id="IPR018523">
    <property type="entry name" value="Isocitrate_lyase_ph_CS"/>
</dbReference>
<dbReference type="InterPro" id="IPR039556">
    <property type="entry name" value="ICL/PEPM"/>
</dbReference>
<comment type="similarity">
    <text evidence="1">Belongs to the isocitrate lyase/PEP mutase superfamily. Methylisocitrate lyase family.</text>
</comment>
<dbReference type="SUPFAM" id="SSF51621">
    <property type="entry name" value="Phosphoenolpyruvate/pyruvate domain"/>
    <property type="match status" value="1"/>
</dbReference>
<dbReference type="InterPro" id="IPR040442">
    <property type="entry name" value="Pyrv_kinase-like_dom_sf"/>
</dbReference>
<dbReference type="AlphaFoldDB" id="A0A1H6C671"/>
<proteinExistence type="inferred from homology"/>
<dbReference type="Gene3D" id="3.20.20.60">
    <property type="entry name" value="Phosphoenolpyruvate-binding domains"/>
    <property type="match status" value="1"/>
</dbReference>